<dbReference type="PANTHER" id="PTHR34478:SF1">
    <property type="entry name" value="PROTEIN LEMA"/>
    <property type="match status" value="1"/>
</dbReference>
<comment type="subcellular location">
    <subcellularLocation>
        <location evidence="1">Membrane</location>
        <topology evidence="1">Single-pass membrane protein</topology>
    </subcellularLocation>
</comment>
<evidence type="ECO:0000256" key="3">
    <source>
        <dbReference type="ARBA" id="ARBA00022692"/>
    </source>
</evidence>
<evidence type="ECO:0000256" key="5">
    <source>
        <dbReference type="ARBA" id="ARBA00023136"/>
    </source>
</evidence>
<proteinExistence type="inferred from homology"/>
<dbReference type="Proteomes" id="UP001484239">
    <property type="component" value="Unassembled WGS sequence"/>
</dbReference>
<dbReference type="InterPro" id="IPR023353">
    <property type="entry name" value="LemA-like_dom_sf"/>
</dbReference>
<evidence type="ECO:0000256" key="2">
    <source>
        <dbReference type="ARBA" id="ARBA00008854"/>
    </source>
</evidence>
<protein>
    <submittedName>
        <fullName evidence="6">LemA family protein</fullName>
    </submittedName>
</protein>
<evidence type="ECO:0000313" key="6">
    <source>
        <dbReference type="EMBL" id="MEK9499791.1"/>
    </source>
</evidence>
<dbReference type="Gene3D" id="1.20.1440.20">
    <property type="entry name" value="LemA-like domain"/>
    <property type="match status" value="1"/>
</dbReference>
<keyword evidence="3" id="KW-0812">Transmembrane</keyword>
<gene>
    <name evidence="6" type="ORF">WI372_02195</name>
</gene>
<comment type="similarity">
    <text evidence="2">Belongs to the LemA family.</text>
</comment>
<organism evidence="6 7">
    <name type="scientific">Gaopeijia maritima</name>
    <dbReference type="NCBI Taxonomy" id="3119007"/>
    <lineage>
        <taxon>Bacteria</taxon>
        <taxon>Pseudomonadati</taxon>
        <taxon>Gemmatimonadota</taxon>
        <taxon>Longimicrobiia</taxon>
        <taxon>Gaopeijiales</taxon>
        <taxon>Gaopeijiaceae</taxon>
        <taxon>Gaopeijia</taxon>
    </lineage>
</organism>
<dbReference type="Pfam" id="PF04011">
    <property type="entry name" value="LemA"/>
    <property type="match status" value="1"/>
</dbReference>
<evidence type="ECO:0000256" key="1">
    <source>
        <dbReference type="ARBA" id="ARBA00004167"/>
    </source>
</evidence>
<dbReference type="EMBL" id="JBBHLI010000001">
    <property type="protein sequence ID" value="MEK9499791.1"/>
    <property type="molecule type" value="Genomic_DNA"/>
</dbReference>
<evidence type="ECO:0000313" key="7">
    <source>
        <dbReference type="Proteomes" id="UP001484239"/>
    </source>
</evidence>
<keyword evidence="7" id="KW-1185">Reference proteome</keyword>
<keyword evidence="5" id="KW-0472">Membrane</keyword>
<comment type="caution">
    <text evidence="6">The sequence shown here is derived from an EMBL/GenBank/DDBJ whole genome shotgun (WGS) entry which is preliminary data.</text>
</comment>
<sequence length="183" mass="20314">MLELAVLAVIVIVVAMMYNSLVRLRETADGAWADVDVQLKRRHDLVPNLVETVKGYAGHEKGTFEAVVEARSRAMNASTPGAAAEAENMLTGALKSLFALVENYPQLRASENFGRLQDTLSSLEDDIQKARRYYNAVVRDYNTKIGVVPTNLVARTFGFREREFFEAEIGERQVPTVDFGSGE</sequence>
<dbReference type="SUPFAM" id="SSF140478">
    <property type="entry name" value="LemA-like"/>
    <property type="match status" value="1"/>
</dbReference>
<evidence type="ECO:0000256" key="4">
    <source>
        <dbReference type="ARBA" id="ARBA00022989"/>
    </source>
</evidence>
<keyword evidence="4" id="KW-1133">Transmembrane helix</keyword>
<accession>A0ABU9E5I1</accession>
<reference evidence="6 7" key="1">
    <citation type="submission" date="2024-02" db="EMBL/GenBank/DDBJ databases">
        <title>A novel Gemmatimonadota bacterium.</title>
        <authorList>
            <person name="Du Z.-J."/>
            <person name="Ye Y.-Q."/>
        </authorList>
    </citation>
    <scope>NUCLEOTIDE SEQUENCE [LARGE SCALE GENOMIC DNA]</scope>
    <source>
        <strain evidence="6 7">DH-20</strain>
    </source>
</reference>
<dbReference type="PANTHER" id="PTHR34478">
    <property type="entry name" value="PROTEIN LEMA"/>
    <property type="match status" value="1"/>
</dbReference>
<dbReference type="InterPro" id="IPR007156">
    <property type="entry name" value="MamQ_LemA"/>
</dbReference>
<dbReference type="RefSeq" id="WP_405278153.1">
    <property type="nucleotide sequence ID" value="NZ_CP144380.1"/>
</dbReference>
<name>A0ABU9E5I1_9BACT</name>